<dbReference type="Proteomes" id="UP000053593">
    <property type="component" value="Unassembled WGS sequence"/>
</dbReference>
<accession>A0A0D0AIU5</accession>
<dbReference type="EMBL" id="KN834936">
    <property type="protein sequence ID" value="KIK50050.1"/>
    <property type="molecule type" value="Genomic_DNA"/>
</dbReference>
<feature type="region of interest" description="Disordered" evidence="1">
    <location>
        <begin position="52"/>
        <end position="88"/>
    </location>
</feature>
<evidence type="ECO:0000256" key="1">
    <source>
        <dbReference type="SAM" id="MobiDB-lite"/>
    </source>
</evidence>
<evidence type="ECO:0000313" key="3">
    <source>
        <dbReference type="Proteomes" id="UP000053593"/>
    </source>
</evidence>
<dbReference type="HOGENOM" id="CLU_2469313_0_0_1"/>
<proteinExistence type="predicted"/>
<name>A0A0D0AIU5_9AGAR</name>
<evidence type="ECO:0000313" key="2">
    <source>
        <dbReference type="EMBL" id="KIK50050.1"/>
    </source>
</evidence>
<organism evidence="2 3">
    <name type="scientific">Collybiopsis luxurians FD-317 M1</name>
    <dbReference type="NCBI Taxonomy" id="944289"/>
    <lineage>
        <taxon>Eukaryota</taxon>
        <taxon>Fungi</taxon>
        <taxon>Dikarya</taxon>
        <taxon>Basidiomycota</taxon>
        <taxon>Agaricomycotina</taxon>
        <taxon>Agaricomycetes</taxon>
        <taxon>Agaricomycetidae</taxon>
        <taxon>Agaricales</taxon>
        <taxon>Marasmiineae</taxon>
        <taxon>Omphalotaceae</taxon>
        <taxon>Collybiopsis</taxon>
        <taxon>Collybiopsis luxurians</taxon>
    </lineage>
</organism>
<gene>
    <name evidence="2" type="ORF">GYMLUDRAFT_253323</name>
</gene>
<protein>
    <submittedName>
        <fullName evidence="2">Uncharacterized protein</fullName>
    </submittedName>
</protein>
<reference evidence="2 3" key="1">
    <citation type="submission" date="2014-04" db="EMBL/GenBank/DDBJ databases">
        <title>Evolutionary Origins and Diversification of the Mycorrhizal Mutualists.</title>
        <authorList>
            <consortium name="DOE Joint Genome Institute"/>
            <consortium name="Mycorrhizal Genomics Consortium"/>
            <person name="Kohler A."/>
            <person name="Kuo A."/>
            <person name="Nagy L.G."/>
            <person name="Floudas D."/>
            <person name="Copeland A."/>
            <person name="Barry K.W."/>
            <person name="Cichocki N."/>
            <person name="Veneault-Fourrey C."/>
            <person name="LaButti K."/>
            <person name="Lindquist E.A."/>
            <person name="Lipzen A."/>
            <person name="Lundell T."/>
            <person name="Morin E."/>
            <person name="Murat C."/>
            <person name="Riley R."/>
            <person name="Ohm R."/>
            <person name="Sun H."/>
            <person name="Tunlid A."/>
            <person name="Henrissat B."/>
            <person name="Grigoriev I.V."/>
            <person name="Hibbett D.S."/>
            <person name="Martin F."/>
        </authorList>
    </citation>
    <scope>NUCLEOTIDE SEQUENCE [LARGE SCALE GENOMIC DNA]</scope>
    <source>
        <strain evidence="2 3">FD-317 M1</strain>
    </source>
</reference>
<sequence length="88" mass="9796">MSTLNMLLQKTSAYINLLQSNLYKQMMTASPEVVPPQSYDYDALNAFTLHPKDNKVNEQGDPEQASKASTDSQPVDHRINANLGLVED</sequence>
<dbReference type="AlphaFoldDB" id="A0A0D0AIU5"/>
<keyword evidence="3" id="KW-1185">Reference proteome</keyword>